<keyword evidence="2 5" id="KW-0378">Hydrolase</keyword>
<dbReference type="SUPFAM" id="SSF53590">
    <property type="entry name" value="Nucleoside hydrolase"/>
    <property type="match status" value="1"/>
</dbReference>
<comment type="caution">
    <text evidence="5">The sequence shown here is derived from an EMBL/GenBank/DDBJ whole genome shotgun (WGS) entry which is preliminary data.</text>
</comment>
<accession>A0AAN8EWQ9</accession>
<dbReference type="PANTHER" id="PTHR12304">
    <property type="entry name" value="INOSINE-URIDINE PREFERRING NUCLEOSIDE HYDROLASE"/>
    <property type="match status" value="1"/>
</dbReference>
<gene>
    <name evidence="5" type="primary">URH1</name>
    <name evidence="5" type="ORF">OHC33_004049</name>
</gene>
<evidence type="ECO:0000256" key="1">
    <source>
        <dbReference type="ARBA" id="ARBA00009176"/>
    </source>
</evidence>
<proteinExistence type="inferred from homology"/>
<dbReference type="PANTHER" id="PTHR12304:SF4">
    <property type="entry name" value="URIDINE NUCLEOSIDASE"/>
    <property type="match status" value="1"/>
</dbReference>
<evidence type="ECO:0000313" key="5">
    <source>
        <dbReference type="EMBL" id="KAK5955366.1"/>
    </source>
</evidence>
<dbReference type="GO" id="GO:0006152">
    <property type="term" value="P:purine nucleoside catabolic process"/>
    <property type="evidence" value="ECO:0007669"/>
    <property type="project" value="TreeGrafter"/>
</dbReference>
<dbReference type="Gene3D" id="3.90.245.10">
    <property type="entry name" value="Ribonucleoside hydrolase-like"/>
    <property type="match status" value="1"/>
</dbReference>
<comment type="similarity">
    <text evidence="1">Belongs to the IUNH family.</text>
</comment>
<dbReference type="GO" id="GO:0005829">
    <property type="term" value="C:cytosol"/>
    <property type="evidence" value="ECO:0007669"/>
    <property type="project" value="TreeGrafter"/>
</dbReference>
<reference evidence="5 6" key="1">
    <citation type="submission" date="2022-12" db="EMBL/GenBank/DDBJ databases">
        <title>Genomic features and morphological characterization of a novel Knufia sp. strain isolated from spacecraft assembly facility.</title>
        <authorList>
            <person name="Teixeira M."/>
            <person name="Chander A.M."/>
            <person name="Stajich J.E."/>
            <person name="Venkateswaran K."/>
        </authorList>
    </citation>
    <scope>NUCLEOTIDE SEQUENCE [LARGE SCALE GENOMIC DNA]</scope>
    <source>
        <strain evidence="5 6">FJI-L2-BK-P2</strain>
    </source>
</reference>
<keyword evidence="6" id="KW-1185">Reference proteome</keyword>
<dbReference type="EMBL" id="JAKLMC020000007">
    <property type="protein sequence ID" value="KAK5955366.1"/>
    <property type="molecule type" value="Genomic_DNA"/>
</dbReference>
<dbReference type="InterPro" id="IPR001910">
    <property type="entry name" value="Inosine/uridine_hydrolase_dom"/>
</dbReference>
<evidence type="ECO:0000313" key="6">
    <source>
        <dbReference type="Proteomes" id="UP001316803"/>
    </source>
</evidence>
<dbReference type="InterPro" id="IPR036452">
    <property type="entry name" value="Ribo_hydro-like"/>
</dbReference>
<dbReference type="AlphaFoldDB" id="A0AAN8EWQ9"/>
<dbReference type="CDD" id="cd02651">
    <property type="entry name" value="nuc_hydro_IU_UC_XIUA"/>
    <property type="match status" value="1"/>
</dbReference>
<dbReference type="EC" id="3.2.2.3" evidence="5"/>
<feature type="domain" description="Inosine/uridine-preferring nucleoside hydrolase" evidence="4">
    <location>
        <begin position="8"/>
        <end position="341"/>
    </location>
</feature>
<evidence type="ECO:0000256" key="2">
    <source>
        <dbReference type="ARBA" id="ARBA00022801"/>
    </source>
</evidence>
<dbReference type="GO" id="GO:0008477">
    <property type="term" value="F:purine nucleosidase activity"/>
    <property type="evidence" value="ECO:0007669"/>
    <property type="project" value="TreeGrafter"/>
</dbReference>
<organism evidence="5 6">
    <name type="scientific">Knufia fluminis</name>
    <dbReference type="NCBI Taxonomy" id="191047"/>
    <lineage>
        <taxon>Eukaryota</taxon>
        <taxon>Fungi</taxon>
        <taxon>Dikarya</taxon>
        <taxon>Ascomycota</taxon>
        <taxon>Pezizomycotina</taxon>
        <taxon>Eurotiomycetes</taxon>
        <taxon>Chaetothyriomycetidae</taxon>
        <taxon>Chaetothyriales</taxon>
        <taxon>Trichomeriaceae</taxon>
        <taxon>Knufia</taxon>
    </lineage>
</organism>
<dbReference type="GO" id="GO:0045437">
    <property type="term" value="F:uridine nucleosidase activity"/>
    <property type="evidence" value="ECO:0007669"/>
    <property type="project" value="UniProtKB-EC"/>
</dbReference>
<dbReference type="InterPro" id="IPR023186">
    <property type="entry name" value="IUNH"/>
</dbReference>
<sequence>MANTRVPVWLDCDPGHDDAFAILLAVYHEDLQLIGVSTVYGNAPLSKTTSNALSVLKAIGKENIPVHPGSWRPFSRDTKHARDIHGESGLDGTDLLPQPDRLPLKHCNAIKDMRDALLSCPPQTAWLVATGTLTNIALMFAVFPEVAKHLKGLSIMGGAIGGDFTNVYMGPEYTDSAGQKHARIGNMSPFAEFNIWCDPDSARSIFTNPDLTSKTTLITLDLTHQVCATTEIRDMLLFSRVKQEPPARLRRMFYELLMFFAKTYEAVFGLKDGPPLHDPLAVAVVLASINGDLRSLFNDAKHERWDVDVVTEGEQDGRTRVTSATEGVFIPRSVDVQKFWDLIEDCMAKADHETGYAK</sequence>
<evidence type="ECO:0000259" key="4">
    <source>
        <dbReference type="Pfam" id="PF01156"/>
    </source>
</evidence>
<protein>
    <submittedName>
        <fullName evidence="5">Uridine nucleosidase 1</fullName>
        <ecNumber evidence="5">3.2.2.3</ecNumber>
    </submittedName>
</protein>
<evidence type="ECO:0000256" key="3">
    <source>
        <dbReference type="ARBA" id="ARBA00023295"/>
    </source>
</evidence>
<keyword evidence="3 5" id="KW-0326">Glycosidase</keyword>
<dbReference type="Pfam" id="PF01156">
    <property type="entry name" value="IU_nuc_hydro"/>
    <property type="match status" value="1"/>
</dbReference>
<dbReference type="Proteomes" id="UP001316803">
    <property type="component" value="Unassembled WGS sequence"/>
</dbReference>
<name>A0AAN8EWQ9_9EURO</name>